<feature type="active site" description="Nucleophile" evidence="12">
    <location>
        <position position="113"/>
    </location>
</feature>
<dbReference type="RefSeq" id="WP_090879540.1">
    <property type="nucleotide sequence ID" value="NZ_FMXQ01000010.1"/>
</dbReference>
<keyword evidence="16" id="KW-1185">Reference proteome</keyword>
<dbReference type="Gene3D" id="3.40.50.1820">
    <property type="entry name" value="alpha/beta hydrolase"/>
    <property type="match status" value="1"/>
</dbReference>
<feature type="active site" evidence="12">
    <location>
        <position position="269"/>
    </location>
</feature>
<dbReference type="InterPro" id="IPR005944">
    <property type="entry name" value="Pro_iminopeptidase"/>
</dbReference>
<evidence type="ECO:0000256" key="12">
    <source>
        <dbReference type="PIRSR" id="PIRSR006431-1"/>
    </source>
</evidence>
<dbReference type="PIRSF" id="PIRSF006431">
    <property type="entry name" value="Pept_S33"/>
    <property type="match status" value="1"/>
</dbReference>
<dbReference type="AlphaFoldDB" id="A0A1G6E5I0"/>
<reference evidence="15 16" key="1">
    <citation type="submission" date="2016-10" db="EMBL/GenBank/DDBJ databases">
        <authorList>
            <person name="de Groot N.N."/>
        </authorList>
    </citation>
    <scope>NUCLEOTIDE SEQUENCE [LARGE SCALE GENOMIC DNA]</scope>
    <source>
        <strain evidence="15 16">ATCC 35022</strain>
    </source>
</reference>
<keyword evidence="9 11" id="KW-0378">Hydrolase</keyword>
<dbReference type="OrthoDB" id="9796770at2"/>
<evidence type="ECO:0000313" key="16">
    <source>
        <dbReference type="Proteomes" id="UP000199071"/>
    </source>
</evidence>
<evidence type="ECO:0000256" key="9">
    <source>
        <dbReference type="ARBA" id="ARBA00022801"/>
    </source>
</evidence>
<keyword evidence="8 11" id="KW-0645">Protease</keyword>
<comment type="subcellular location">
    <subcellularLocation>
        <location evidence="2 11">Cytoplasm</location>
    </subcellularLocation>
</comment>
<dbReference type="Pfam" id="PF00561">
    <property type="entry name" value="Abhydrolase_1"/>
    <property type="match status" value="1"/>
</dbReference>
<dbReference type="PANTHER" id="PTHR43722:SF1">
    <property type="entry name" value="PROLINE IMINOPEPTIDASE"/>
    <property type="match status" value="1"/>
</dbReference>
<dbReference type="InterPro" id="IPR029058">
    <property type="entry name" value="AB_hydrolase_fold"/>
</dbReference>
<evidence type="ECO:0000256" key="3">
    <source>
        <dbReference type="ARBA" id="ARBA00010088"/>
    </source>
</evidence>
<dbReference type="GO" id="GO:0004177">
    <property type="term" value="F:aminopeptidase activity"/>
    <property type="evidence" value="ECO:0007669"/>
    <property type="project" value="UniProtKB-UniRule"/>
</dbReference>
<dbReference type="SUPFAM" id="SSF53474">
    <property type="entry name" value="alpha/beta-Hydrolases"/>
    <property type="match status" value="1"/>
</dbReference>
<name>A0A1G6E5I0_9HYPH</name>
<dbReference type="STRING" id="665467.SAMN02982931_04139"/>
<dbReference type="GO" id="GO:0005737">
    <property type="term" value="C:cytoplasm"/>
    <property type="evidence" value="ECO:0007669"/>
    <property type="project" value="UniProtKB-SubCell"/>
</dbReference>
<evidence type="ECO:0000313" key="15">
    <source>
        <dbReference type="EMBL" id="SDB52612.1"/>
    </source>
</evidence>
<organism evidence="15 16">
    <name type="scientific">Bauldia litoralis</name>
    <dbReference type="NCBI Taxonomy" id="665467"/>
    <lineage>
        <taxon>Bacteria</taxon>
        <taxon>Pseudomonadati</taxon>
        <taxon>Pseudomonadota</taxon>
        <taxon>Alphaproteobacteria</taxon>
        <taxon>Hyphomicrobiales</taxon>
        <taxon>Kaistiaceae</taxon>
        <taxon>Bauldia</taxon>
    </lineage>
</organism>
<keyword evidence="7 11" id="KW-0963">Cytoplasm</keyword>
<feature type="active site" description="Proton donor" evidence="12">
    <location>
        <position position="297"/>
    </location>
</feature>
<dbReference type="PANTHER" id="PTHR43722">
    <property type="entry name" value="PROLINE IMINOPEPTIDASE"/>
    <property type="match status" value="1"/>
</dbReference>
<evidence type="ECO:0000256" key="13">
    <source>
        <dbReference type="RuleBase" id="RU003421"/>
    </source>
</evidence>
<dbReference type="GO" id="GO:0006508">
    <property type="term" value="P:proteolysis"/>
    <property type="evidence" value="ECO:0007669"/>
    <property type="project" value="UniProtKB-KW"/>
</dbReference>
<accession>A0A1G6E5I0</accession>
<evidence type="ECO:0000256" key="2">
    <source>
        <dbReference type="ARBA" id="ARBA00004496"/>
    </source>
</evidence>
<evidence type="ECO:0000256" key="7">
    <source>
        <dbReference type="ARBA" id="ARBA00022490"/>
    </source>
</evidence>
<dbReference type="PRINTS" id="PR00111">
    <property type="entry name" value="ABHYDROLASE"/>
</dbReference>
<evidence type="ECO:0000256" key="8">
    <source>
        <dbReference type="ARBA" id="ARBA00022670"/>
    </source>
</evidence>
<keyword evidence="6 11" id="KW-0031">Aminopeptidase</keyword>
<dbReference type="InterPro" id="IPR000073">
    <property type="entry name" value="AB_hydrolase_1"/>
</dbReference>
<dbReference type="EMBL" id="FMXQ01000010">
    <property type="protein sequence ID" value="SDB52612.1"/>
    <property type="molecule type" value="Genomic_DNA"/>
</dbReference>
<gene>
    <name evidence="15" type="ORF">SAMN02982931_04139</name>
</gene>
<evidence type="ECO:0000256" key="4">
    <source>
        <dbReference type="ARBA" id="ARBA00012568"/>
    </source>
</evidence>
<feature type="domain" description="AB hydrolase-1" evidence="14">
    <location>
        <begin position="38"/>
        <end position="299"/>
    </location>
</feature>
<sequence>MTAPLSLFPPIQPNRVERLKVSELHELHVAEYGNPDGKPVVLLHGGPGAGTNPTMPRFHDPAVYRIVMFDQRGSGRSTPHAELRENTTWDLVADIERIREHLGIERWQVFGGSWGACLALAYSETHPERVTEIILRGVFTLRRKEIQWFYQEGASNILPDAWEDFLAPIPVEERGDMVSAYHKRLTGDDEETLLACARAWSMWEGAALSLLPNPARVAAFGNPTYATAFARIECHYFINGGFMESDGQLIANAGILRDIPGAIVHGRYDVCTPASIAWDLHRAWPQADLNIVPDSGHAMSEPGIVSGLVAATERFKKRH</sequence>
<dbReference type="InterPro" id="IPR002410">
    <property type="entry name" value="Peptidase_S33"/>
</dbReference>
<evidence type="ECO:0000259" key="14">
    <source>
        <dbReference type="Pfam" id="PF00561"/>
    </source>
</evidence>
<dbReference type="PRINTS" id="PR00793">
    <property type="entry name" value="PROAMNOPTASE"/>
</dbReference>
<dbReference type="NCBIfam" id="TIGR01249">
    <property type="entry name" value="pro_imino_pep_1"/>
    <property type="match status" value="1"/>
</dbReference>
<evidence type="ECO:0000256" key="11">
    <source>
        <dbReference type="PIRNR" id="PIRNR006431"/>
    </source>
</evidence>
<evidence type="ECO:0000256" key="1">
    <source>
        <dbReference type="ARBA" id="ARBA00001585"/>
    </source>
</evidence>
<dbReference type="Proteomes" id="UP000199071">
    <property type="component" value="Unassembled WGS sequence"/>
</dbReference>
<comment type="similarity">
    <text evidence="3 11 13">Belongs to the peptidase S33 family.</text>
</comment>
<evidence type="ECO:0000256" key="5">
    <source>
        <dbReference type="ARBA" id="ARBA00021843"/>
    </source>
</evidence>
<evidence type="ECO:0000256" key="10">
    <source>
        <dbReference type="ARBA" id="ARBA00029605"/>
    </source>
</evidence>
<dbReference type="EC" id="3.4.11.5" evidence="4 11"/>
<comment type="catalytic activity">
    <reaction evidence="1 11 13">
        <text>Release of N-terminal proline from a peptide.</text>
        <dbReference type="EC" id="3.4.11.5"/>
    </reaction>
</comment>
<proteinExistence type="inferred from homology"/>
<protein>
    <recommendedName>
        <fullName evidence="5 11">Proline iminopeptidase</fullName>
        <shortName evidence="11">PIP</shortName>
        <ecNumber evidence="4 11">3.4.11.5</ecNumber>
    </recommendedName>
    <alternativeName>
        <fullName evidence="10 11">Prolyl aminopeptidase</fullName>
    </alternativeName>
</protein>
<evidence type="ECO:0000256" key="6">
    <source>
        <dbReference type="ARBA" id="ARBA00022438"/>
    </source>
</evidence>